<feature type="region of interest" description="Disordered" evidence="1">
    <location>
        <begin position="1"/>
        <end position="55"/>
    </location>
</feature>
<dbReference type="AlphaFoldDB" id="A0AAD8UYE1"/>
<dbReference type="Proteomes" id="UP001230504">
    <property type="component" value="Unassembled WGS sequence"/>
</dbReference>
<dbReference type="RefSeq" id="XP_060407806.1">
    <property type="nucleotide sequence ID" value="XM_060556023.1"/>
</dbReference>
<keyword evidence="3" id="KW-1185">Reference proteome</keyword>
<evidence type="ECO:0000313" key="3">
    <source>
        <dbReference type="Proteomes" id="UP001230504"/>
    </source>
</evidence>
<reference evidence="2" key="1">
    <citation type="submission" date="2021-06" db="EMBL/GenBank/DDBJ databases">
        <title>Comparative genomics, transcriptomics and evolutionary studies reveal genomic signatures of adaptation to plant cell wall in hemibiotrophic fungi.</title>
        <authorList>
            <consortium name="DOE Joint Genome Institute"/>
            <person name="Baroncelli R."/>
            <person name="Diaz J.F."/>
            <person name="Benocci T."/>
            <person name="Peng M."/>
            <person name="Battaglia E."/>
            <person name="Haridas S."/>
            <person name="Andreopoulos W."/>
            <person name="Labutti K."/>
            <person name="Pangilinan J."/>
            <person name="Floch G.L."/>
            <person name="Makela M.R."/>
            <person name="Henrissat B."/>
            <person name="Grigoriev I.V."/>
            <person name="Crouch J.A."/>
            <person name="De Vries R.P."/>
            <person name="Sukno S.A."/>
            <person name="Thon M.R."/>
        </authorList>
    </citation>
    <scope>NUCLEOTIDE SEQUENCE</scope>
    <source>
        <strain evidence="2">CBS 125086</strain>
    </source>
</reference>
<comment type="caution">
    <text evidence="2">The sequence shown here is derived from an EMBL/GenBank/DDBJ whole genome shotgun (WGS) entry which is preliminary data.</text>
</comment>
<sequence length="55" mass="6282">MQKKLKSVPEASSHVRHSNNNAAKPPAWRGHRQRFASDSPEYVAMDRSKQHQPSD</sequence>
<feature type="compositionally biased region" description="Basic and acidic residues" evidence="1">
    <location>
        <begin position="44"/>
        <end position="55"/>
    </location>
</feature>
<evidence type="ECO:0000256" key="1">
    <source>
        <dbReference type="SAM" id="MobiDB-lite"/>
    </source>
</evidence>
<gene>
    <name evidence="2" type="ORF">LY79DRAFT_528439</name>
</gene>
<dbReference type="EMBL" id="JAHLJV010000129">
    <property type="protein sequence ID" value="KAK1569582.1"/>
    <property type="molecule type" value="Genomic_DNA"/>
</dbReference>
<organism evidence="2 3">
    <name type="scientific">Colletotrichum navitas</name>
    <dbReference type="NCBI Taxonomy" id="681940"/>
    <lineage>
        <taxon>Eukaryota</taxon>
        <taxon>Fungi</taxon>
        <taxon>Dikarya</taxon>
        <taxon>Ascomycota</taxon>
        <taxon>Pezizomycotina</taxon>
        <taxon>Sordariomycetes</taxon>
        <taxon>Hypocreomycetidae</taxon>
        <taxon>Glomerellales</taxon>
        <taxon>Glomerellaceae</taxon>
        <taxon>Colletotrichum</taxon>
        <taxon>Colletotrichum graminicola species complex</taxon>
    </lineage>
</organism>
<proteinExistence type="predicted"/>
<name>A0AAD8UYE1_9PEZI</name>
<dbReference type="GeneID" id="85440263"/>
<accession>A0AAD8UYE1</accession>
<evidence type="ECO:0000313" key="2">
    <source>
        <dbReference type="EMBL" id="KAK1569582.1"/>
    </source>
</evidence>
<protein>
    <submittedName>
        <fullName evidence="2">Uncharacterized protein</fullName>
    </submittedName>
</protein>